<keyword evidence="11" id="KW-1185">Reference proteome</keyword>
<comment type="similarity">
    <text evidence="1 8 9">Belongs to the ferrochelatase family.</text>
</comment>
<dbReference type="OrthoDB" id="9776380at2"/>
<dbReference type="GO" id="GO:0005737">
    <property type="term" value="C:cytoplasm"/>
    <property type="evidence" value="ECO:0007669"/>
    <property type="project" value="UniProtKB-SubCell"/>
</dbReference>
<gene>
    <name evidence="8" type="primary">hemH</name>
    <name evidence="10" type="ORF">SAMN06265182_0034</name>
</gene>
<evidence type="ECO:0000256" key="2">
    <source>
        <dbReference type="ARBA" id="ARBA00022490"/>
    </source>
</evidence>
<dbReference type="GO" id="GO:0004325">
    <property type="term" value="F:ferrochelatase activity"/>
    <property type="evidence" value="ECO:0007669"/>
    <property type="project" value="UniProtKB-UniRule"/>
</dbReference>
<comment type="catalytic activity">
    <reaction evidence="7">
        <text>Fe-coproporphyrin III + 2 H(+) = coproporphyrin III + Fe(2+)</text>
        <dbReference type="Rhea" id="RHEA:49572"/>
        <dbReference type="ChEBI" id="CHEBI:15378"/>
        <dbReference type="ChEBI" id="CHEBI:29033"/>
        <dbReference type="ChEBI" id="CHEBI:68438"/>
        <dbReference type="ChEBI" id="CHEBI:131725"/>
        <dbReference type="EC" id="4.99.1.9"/>
    </reaction>
    <physiologicalReaction direction="right-to-left" evidence="7">
        <dbReference type="Rhea" id="RHEA:49574"/>
    </physiologicalReaction>
</comment>
<dbReference type="GO" id="GO:0006783">
    <property type="term" value="P:heme biosynthetic process"/>
    <property type="evidence" value="ECO:0007669"/>
    <property type="project" value="UniProtKB-UniRule"/>
</dbReference>
<comment type="pathway">
    <text evidence="8 9">Porphyrin-containing compound metabolism; protoheme biosynthesis; protoheme from protoporphyrin-IX: step 1/1.</text>
</comment>
<dbReference type="SUPFAM" id="SSF53800">
    <property type="entry name" value="Chelatase"/>
    <property type="match status" value="1"/>
</dbReference>
<dbReference type="PANTHER" id="PTHR11108:SF1">
    <property type="entry name" value="FERROCHELATASE, MITOCHONDRIAL"/>
    <property type="match status" value="1"/>
</dbReference>
<comment type="subcellular location">
    <subcellularLocation>
        <location evidence="8 9">Cytoplasm</location>
    </subcellularLocation>
</comment>
<dbReference type="PANTHER" id="PTHR11108">
    <property type="entry name" value="FERROCHELATASE"/>
    <property type="match status" value="1"/>
</dbReference>
<evidence type="ECO:0000256" key="6">
    <source>
        <dbReference type="ARBA" id="ARBA00023244"/>
    </source>
</evidence>
<dbReference type="GO" id="GO:0046872">
    <property type="term" value="F:metal ion binding"/>
    <property type="evidence" value="ECO:0007669"/>
    <property type="project" value="UniProtKB-KW"/>
</dbReference>
<dbReference type="InterPro" id="IPR033659">
    <property type="entry name" value="Ferrochelatase_N"/>
</dbReference>
<dbReference type="AlphaFoldDB" id="A0A285N332"/>
<dbReference type="EC" id="4.98.1.1" evidence="8 9"/>
<evidence type="ECO:0000256" key="8">
    <source>
        <dbReference type="HAMAP-Rule" id="MF_00323"/>
    </source>
</evidence>
<evidence type="ECO:0000313" key="10">
    <source>
        <dbReference type="EMBL" id="SNZ02161.1"/>
    </source>
</evidence>
<evidence type="ECO:0000256" key="4">
    <source>
        <dbReference type="ARBA" id="ARBA00023133"/>
    </source>
</evidence>
<dbReference type="NCBIfam" id="TIGR00109">
    <property type="entry name" value="hemH"/>
    <property type="match status" value="1"/>
</dbReference>
<dbReference type="InterPro" id="IPR019772">
    <property type="entry name" value="Ferrochelatase_AS"/>
</dbReference>
<dbReference type="CDD" id="cd03411">
    <property type="entry name" value="Ferrochelatase_N"/>
    <property type="match status" value="1"/>
</dbReference>
<keyword evidence="8" id="KW-0479">Metal-binding</keyword>
<keyword evidence="2 8" id="KW-0963">Cytoplasm</keyword>
<dbReference type="Proteomes" id="UP000219036">
    <property type="component" value="Unassembled WGS sequence"/>
</dbReference>
<evidence type="ECO:0000256" key="3">
    <source>
        <dbReference type="ARBA" id="ARBA00023004"/>
    </source>
</evidence>
<dbReference type="CDD" id="cd00419">
    <property type="entry name" value="Ferrochelatase_C"/>
    <property type="match status" value="1"/>
</dbReference>
<dbReference type="Gene3D" id="3.40.50.1400">
    <property type="match status" value="2"/>
</dbReference>
<keyword evidence="5 8" id="KW-0456">Lyase</keyword>
<keyword evidence="4 8" id="KW-0350">Heme biosynthesis</keyword>
<evidence type="ECO:0000256" key="7">
    <source>
        <dbReference type="ARBA" id="ARBA00024536"/>
    </source>
</evidence>
<sequence>MAKTGVVLMNMGGPDSLEAIRPFLFNLFSDHNIIRIPRPIQKPVAWLIAKIRAEKTKEYYIKMGGKSPQKEQTLKQAKALQEKLDEDFCVVVAMRYWHPFTEEAVDRLIKEDVQEVILLPLYPHYSKTTTGSSFQEFERVYKQKKLSLPVKKIHSYHNHPLFIKSWVEKIKKDLGENYKEYYFLFSAHSLPEKVIKEGDPYKKQIEESVSLIMENFPDVRYSIAYQSKVSPVKWIEPFTDEEIVRLAREGIKKLCVIPISFVSEHSETLYELDIQYGELAKESGITDYKRVGTLQDEPFFIEALKELVLSEAGR</sequence>
<protein>
    <recommendedName>
        <fullName evidence="8 9">Ferrochelatase</fullName>
        <ecNumber evidence="8 9">4.98.1.1</ecNumber>
    </recommendedName>
    <alternativeName>
        <fullName evidence="8">Heme synthase</fullName>
    </alternativeName>
    <alternativeName>
        <fullName evidence="8">Protoheme ferro-lyase</fullName>
    </alternativeName>
</protein>
<dbReference type="UniPathway" id="UPA00252">
    <property type="reaction ID" value="UER00325"/>
</dbReference>
<evidence type="ECO:0000313" key="11">
    <source>
        <dbReference type="Proteomes" id="UP000219036"/>
    </source>
</evidence>
<comment type="function">
    <text evidence="8 9">Catalyzes the ferrous insertion into protoporphyrin IX.</text>
</comment>
<feature type="binding site" evidence="8">
    <location>
        <position position="267"/>
    </location>
    <ligand>
        <name>Fe(2+)</name>
        <dbReference type="ChEBI" id="CHEBI:29033"/>
    </ligand>
</feature>
<comment type="catalytic activity">
    <reaction evidence="8 9">
        <text>heme b + 2 H(+) = protoporphyrin IX + Fe(2+)</text>
        <dbReference type="Rhea" id="RHEA:22584"/>
        <dbReference type="ChEBI" id="CHEBI:15378"/>
        <dbReference type="ChEBI" id="CHEBI:29033"/>
        <dbReference type="ChEBI" id="CHEBI:57306"/>
        <dbReference type="ChEBI" id="CHEBI:60344"/>
        <dbReference type="EC" id="4.98.1.1"/>
    </reaction>
</comment>
<dbReference type="FunFam" id="3.40.50.1400:FF:000006">
    <property type="entry name" value="Ferrochelatase"/>
    <property type="match status" value="1"/>
</dbReference>
<dbReference type="InterPro" id="IPR033644">
    <property type="entry name" value="Ferrochelatase_C"/>
</dbReference>
<dbReference type="InterPro" id="IPR001015">
    <property type="entry name" value="Ferrochelatase"/>
</dbReference>
<keyword evidence="3 8" id="KW-0408">Iron</keyword>
<name>A0A285N332_9AQUI</name>
<evidence type="ECO:0000256" key="5">
    <source>
        <dbReference type="ARBA" id="ARBA00023239"/>
    </source>
</evidence>
<proteinExistence type="inferred from homology"/>
<dbReference type="RefSeq" id="WP_096999247.1">
    <property type="nucleotide sequence ID" value="NZ_OBEI01000001.1"/>
</dbReference>
<reference evidence="11" key="1">
    <citation type="submission" date="2017-09" db="EMBL/GenBank/DDBJ databases">
        <authorList>
            <person name="Varghese N."/>
            <person name="Submissions S."/>
        </authorList>
    </citation>
    <scope>NUCLEOTIDE SEQUENCE [LARGE SCALE GENOMIC DNA]</scope>
    <source>
        <strain evidence="11">DSM 15103</strain>
    </source>
</reference>
<evidence type="ECO:0000256" key="1">
    <source>
        <dbReference type="ARBA" id="ARBA00007718"/>
    </source>
</evidence>
<dbReference type="EMBL" id="OBEI01000001">
    <property type="protein sequence ID" value="SNZ02161.1"/>
    <property type="molecule type" value="Genomic_DNA"/>
</dbReference>
<feature type="binding site" evidence="8">
    <location>
        <position position="188"/>
    </location>
    <ligand>
        <name>Fe(2+)</name>
        <dbReference type="ChEBI" id="CHEBI:29033"/>
    </ligand>
</feature>
<organism evidence="10 11">
    <name type="scientific">Persephonella hydrogeniphila</name>
    <dbReference type="NCBI Taxonomy" id="198703"/>
    <lineage>
        <taxon>Bacteria</taxon>
        <taxon>Pseudomonadati</taxon>
        <taxon>Aquificota</taxon>
        <taxon>Aquificia</taxon>
        <taxon>Aquificales</taxon>
        <taxon>Hydrogenothermaceae</taxon>
        <taxon>Persephonella</taxon>
    </lineage>
</organism>
<evidence type="ECO:0000256" key="9">
    <source>
        <dbReference type="RuleBase" id="RU000607"/>
    </source>
</evidence>
<dbReference type="PROSITE" id="PS00534">
    <property type="entry name" value="FERROCHELATASE"/>
    <property type="match status" value="1"/>
</dbReference>
<accession>A0A285N332</accession>
<dbReference type="Pfam" id="PF00762">
    <property type="entry name" value="Ferrochelatase"/>
    <property type="match status" value="1"/>
</dbReference>
<keyword evidence="6 8" id="KW-0627">Porphyrin biosynthesis</keyword>
<dbReference type="HAMAP" id="MF_00323">
    <property type="entry name" value="Ferrochelatase"/>
    <property type="match status" value="1"/>
</dbReference>